<dbReference type="PROSITE" id="PS00395">
    <property type="entry name" value="ALANINE_RACEMASE"/>
    <property type="match status" value="1"/>
</dbReference>
<dbReference type="EC" id="5.1.1.1" evidence="4"/>
<dbReference type="SUPFAM" id="SSF50621">
    <property type="entry name" value="Alanine racemase C-terminal domain-like"/>
    <property type="match status" value="1"/>
</dbReference>
<proteinExistence type="inferred from homology"/>
<dbReference type="EMBL" id="VOOR01000006">
    <property type="protein sequence ID" value="TXB67633.1"/>
    <property type="molecule type" value="Genomic_DNA"/>
</dbReference>
<dbReference type="OrthoDB" id="9801978at2"/>
<evidence type="ECO:0000256" key="4">
    <source>
        <dbReference type="HAMAP-Rule" id="MF_01201"/>
    </source>
</evidence>
<accession>A0A5C6RZV2</accession>
<dbReference type="AlphaFoldDB" id="A0A5C6RZV2"/>
<dbReference type="Pfam" id="PF00842">
    <property type="entry name" value="Ala_racemase_C"/>
    <property type="match status" value="1"/>
</dbReference>
<name>A0A5C6RZV2_9BACT</name>
<comment type="similarity">
    <text evidence="4">Belongs to the alanine racemase family.</text>
</comment>
<dbReference type="GO" id="GO:0008784">
    <property type="term" value="F:alanine racemase activity"/>
    <property type="evidence" value="ECO:0007669"/>
    <property type="project" value="UniProtKB-UniRule"/>
</dbReference>
<feature type="modified residue" description="N6-(pyridoxal phosphate)lysine" evidence="4 5">
    <location>
        <position position="36"/>
    </location>
</feature>
<gene>
    <name evidence="8" type="primary">alr</name>
    <name evidence="8" type="ORF">FRY97_04380</name>
</gene>
<keyword evidence="2 4" id="KW-0663">Pyridoxal phosphate</keyword>
<comment type="caution">
    <text evidence="8">The sequence shown here is derived from an EMBL/GenBank/DDBJ whole genome shotgun (WGS) entry which is preliminary data.</text>
</comment>
<evidence type="ECO:0000259" key="7">
    <source>
        <dbReference type="SMART" id="SM01005"/>
    </source>
</evidence>
<comment type="function">
    <text evidence="4">Catalyzes the interconversion of L-alanine and D-alanine. May also act on other amino acids.</text>
</comment>
<dbReference type="SUPFAM" id="SSF51419">
    <property type="entry name" value="PLP-binding barrel"/>
    <property type="match status" value="1"/>
</dbReference>
<evidence type="ECO:0000256" key="5">
    <source>
        <dbReference type="PIRSR" id="PIRSR600821-50"/>
    </source>
</evidence>
<dbReference type="PRINTS" id="PR00992">
    <property type="entry name" value="ALARACEMASE"/>
</dbReference>
<comment type="catalytic activity">
    <reaction evidence="4">
        <text>L-alanine = D-alanine</text>
        <dbReference type="Rhea" id="RHEA:20249"/>
        <dbReference type="ChEBI" id="CHEBI:57416"/>
        <dbReference type="ChEBI" id="CHEBI:57972"/>
        <dbReference type="EC" id="5.1.1.1"/>
    </reaction>
</comment>
<sequence length="384" mass="43153">MLATSKIEISQQALAKNLAFIRAQIGEQPRLSSVVKGNAYGHGLEVFVPMAEACGIRHFSVFDAAEAYRVQQVIQHPDTEIMIMGMIEDEHVDWAIESGISFYTFELERLAYAAKAAQRIKKRARVHIEIETGMNRIGYEAHELPAVAALLSSHPEHLHFEGLSTHFAGAESIANYVRVTQQRKLYKKISKWFSAQHLQPQFYHTACSAAAMRYPPTRMDMVRIGILQYGFWPSRETLIEFNAKANRQDNPLERLITWKSQVMDVKTVRTGEYVGYGTSYLASDTMKIATIPIGYAHGFSRALSNAGRVLIRGKRVGVIGMVNMNAITVDASQLENLERGDEVVIIGYQGDLELSVSSFGEFSNQVNYELLTRLPMDIPRHVVD</sequence>
<dbReference type="InterPro" id="IPR011079">
    <property type="entry name" value="Ala_racemase_C"/>
</dbReference>
<keyword evidence="9" id="KW-1185">Reference proteome</keyword>
<dbReference type="InterPro" id="IPR029066">
    <property type="entry name" value="PLP-binding_barrel"/>
</dbReference>
<reference evidence="8 9" key="1">
    <citation type="submission" date="2019-08" db="EMBL/GenBank/DDBJ databases">
        <title>Genome of Phaeodactylibacter luteus.</title>
        <authorList>
            <person name="Bowman J.P."/>
        </authorList>
    </citation>
    <scope>NUCLEOTIDE SEQUENCE [LARGE SCALE GENOMIC DNA]</scope>
    <source>
        <strain evidence="8 9">KCTC 42180</strain>
    </source>
</reference>
<feature type="active site" description="Proton acceptor; specific for D-alanine" evidence="4">
    <location>
        <position position="36"/>
    </location>
</feature>
<keyword evidence="3 4" id="KW-0413">Isomerase</keyword>
<dbReference type="InterPro" id="IPR009006">
    <property type="entry name" value="Ala_racemase/Decarboxylase_C"/>
</dbReference>
<dbReference type="GO" id="GO:0030170">
    <property type="term" value="F:pyridoxal phosphate binding"/>
    <property type="evidence" value="ECO:0007669"/>
    <property type="project" value="UniProtKB-UniRule"/>
</dbReference>
<dbReference type="Gene3D" id="2.40.37.10">
    <property type="entry name" value="Lyase, Ornithine Decarboxylase, Chain A, domain 1"/>
    <property type="match status" value="1"/>
</dbReference>
<comment type="cofactor">
    <cofactor evidence="1 4 5">
        <name>pyridoxal 5'-phosphate</name>
        <dbReference type="ChEBI" id="CHEBI:597326"/>
    </cofactor>
</comment>
<feature type="binding site" evidence="4 6">
    <location>
        <position position="324"/>
    </location>
    <ligand>
        <name>substrate</name>
    </ligand>
</feature>
<dbReference type="RefSeq" id="WP_147166214.1">
    <property type="nucleotide sequence ID" value="NZ_VOOR01000006.1"/>
</dbReference>
<feature type="binding site" evidence="4 6">
    <location>
        <position position="136"/>
    </location>
    <ligand>
        <name>substrate</name>
    </ligand>
</feature>
<dbReference type="Pfam" id="PF01168">
    <property type="entry name" value="Ala_racemase_N"/>
    <property type="match status" value="1"/>
</dbReference>
<dbReference type="Proteomes" id="UP000321580">
    <property type="component" value="Unassembled WGS sequence"/>
</dbReference>
<evidence type="ECO:0000256" key="1">
    <source>
        <dbReference type="ARBA" id="ARBA00001933"/>
    </source>
</evidence>
<feature type="domain" description="Alanine racemase C-terminal" evidence="7">
    <location>
        <begin position="255"/>
        <end position="383"/>
    </location>
</feature>
<protein>
    <recommendedName>
        <fullName evidence="4">Alanine racemase</fullName>
        <ecNumber evidence="4">5.1.1.1</ecNumber>
    </recommendedName>
</protein>
<dbReference type="GO" id="GO:0030632">
    <property type="term" value="P:D-alanine biosynthetic process"/>
    <property type="evidence" value="ECO:0007669"/>
    <property type="project" value="UniProtKB-UniRule"/>
</dbReference>
<dbReference type="InterPro" id="IPR001608">
    <property type="entry name" value="Ala_racemase_N"/>
</dbReference>
<dbReference type="NCBIfam" id="TIGR00492">
    <property type="entry name" value="alr"/>
    <property type="match status" value="1"/>
</dbReference>
<evidence type="ECO:0000313" key="8">
    <source>
        <dbReference type="EMBL" id="TXB67633.1"/>
    </source>
</evidence>
<dbReference type="HAMAP" id="MF_01201">
    <property type="entry name" value="Ala_racemase"/>
    <property type="match status" value="1"/>
</dbReference>
<feature type="active site" description="Proton acceptor; specific for L-alanine" evidence="4">
    <location>
        <position position="276"/>
    </location>
</feature>
<organism evidence="8 9">
    <name type="scientific">Phaeodactylibacter luteus</name>
    <dbReference type="NCBI Taxonomy" id="1564516"/>
    <lineage>
        <taxon>Bacteria</taxon>
        <taxon>Pseudomonadati</taxon>
        <taxon>Bacteroidota</taxon>
        <taxon>Saprospiria</taxon>
        <taxon>Saprospirales</taxon>
        <taxon>Haliscomenobacteraceae</taxon>
        <taxon>Phaeodactylibacter</taxon>
    </lineage>
</organism>
<evidence type="ECO:0000313" key="9">
    <source>
        <dbReference type="Proteomes" id="UP000321580"/>
    </source>
</evidence>
<evidence type="ECO:0000256" key="3">
    <source>
        <dbReference type="ARBA" id="ARBA00023235"/>
    </source>
</evidence>
<dbReference type="CDD" id="cd00430">
    <property type="entry name" value="PLPDE_III_AR"/>
    <property type="match status" value="1"/>
</dbReference>
<evidence type="ECO:0000256" key="2">
    <source>
        <dbReference type="ARBA" id="ARBA00022898"/>
    </source>
</evidence>
<dbReference type="UniPathway" id="UPA00042">
    <property type="reaction ID" value="UER00497"/>
</dbReference>
<dbReference type="PANTHER" id="PTHR30511:SF0">
    <property type="entry name" value="ALANINE RACEMASE, CATABOLIC-RELATED"/>
    <property type="match status" value="1"/>
</dbReference>
<comment type="pathway">
    <text evidence="4">Amino-acid biosynthesis; D-alanine biosynthesis; D-alanine from L-alanine: step 1/1.</text>
</comment>
<dbReference type="PANTHER" id="PTHR30511">
    <property type="entry name" value="ALANINE RACEMASE"/>
    <property type="match status" value="1"/>
</dbReference>
<dbReference type="InterPro" id="IPR020622">
    <property type="entry name" value="Ala_racemase_pyridoxalP-BS"/>
</dbReference>
<dbReference type="SMART" id="SM01005">
    <property type="entry name" value="Ala_racemase_C"/>
    <property type="match status" value="1"/>
</dbReference>
<dbReference type="GO" id="GO:0005829">
    <property type="term" value="C:cytosol"/>
    <property type="evidence" value="ECO:0007669"/>
    <property type="project" value="TreeGrafter"/>
</dbReference>
<dbReference type="Gene3D" id="3.20.20.10">
    <property type="entry name" value="Alanine racemase"/>
    <property type="match status" value="1"/>
</dbReference>
<evidence type="ECO:0000256" key="6">
    <source>
        <dbReference type="PIRSR" id="PIRSR600821-52"/>
    </source>
</evidence>
<dbReference type="InterPro" id="IPR000821">
    <property type="entry name" value="Ala_racemase"/>
</dbReference>